<proteinExistence type="inferred from homology"/>
<dbReference type="PANTHER" id="PTHR48090:SF7">
    <property type="entry name" value="RFBJ PROTEIN"/>
    <property type="match status" value="1"/>
</dbReference>
<evidence type="ECO:0000313" key="4">
    <source>
        <dbReference type="EMBL" id="KAB2808791.1"/>
    </source>
</evidence>
<dbReference type="PANTHER" id="PTHR48090">
    <property type="entry name" value="UNDECAPRENYL-PHOSPHATE 4-DEOXY-4-FORMAMIDO-L-ARABINOSE TRANSFERASE-RELATED"/>
    <property type="match status" value="1"/>
</dbReference>
<dbReference type="EMBL" id="CP009896">
    <property type="protein sequence ID" value="AIY17141.1"/>
    <property type="molecule type" value="Genomic_DNA"/>
</dbReference>
<name>A0A0A1DID7_NOCSI</name>
<dbReference type="EC" id="2.4.1.83" evidence="3"/>
<gene>
    <name evidence="4" type="ORF">F9L07_16965</name>
    <name evidence="3" type="ORF">KR76_10955</name>
</gene>
<dbReference type="CDD" id="cd04179">
    <property type="entry name" value="DPM_DPG-synthase_like"/>
    <property type="match status" value="1"/>
</dbReference>
<dbReference type="InterPro" id="IPR001173">
    <property type="entry name" value="Glyco_trans_2-like"/>
</dbReference>
<protein>
    <submittedName>
        <fullName evidence="3">Dolichol-phosphate mannosyltransferase in lipid-linked oligosaccharide synthesis cluster</fullName>
        <ecNumber evidence="3">2.4.1.83</ecNumber>
    </submittedName>
    <submittedName>
        <fullName evidence="4">Glycosyltransferase family 2 protein</fullName>
    </submittedName>
</protein>
<dbReference type="SUPFAM" id="SSF53448">
    <property type="entry name" value="Nucleotide-diphospho-sugar transferases"/>
    <property type="match status" value="1"/>
</dbReference>
<dbReference type="InterPro" id="IPR029044">
    <property type="entry name" value="Nucleotide-diphossugar_trans"/>
</dbReference>
<feature type="domain" description="Glycosyltransferase 2-like" evidence="2">
    <location>
        <begin position="12"/>
        <end position="136"/>
    </location>
</feature>
<organism evidence="3 5">
    <name type="scientific">Nocardioides simplex</name>
    <name type="common">Arthrobacter simplex</name>
    <dbReference type="NCBI Taxonomy" id="2045"/>
    <lineage>
        <taxon>Bacteria</taxon>
        <taxon>Bacillati</taxon>
        <taxon>Actinomycetota</taxon>
        <taxon>Actinomycetes</taxon>
        <taxon>Propionibacteriales</taxon>
        <taxon>Nocardioidaceae</taxon>
        <taxon>Pimelobacter</taxon>
    </lineage>
</organism>
<sequence>MSTPTPFERTVVVVPTYNEGAMVGTVVAELREVFPHVVCVDDGSRDDSAQAARAAGATVLRHPVNLGQGAALQTGFDYVLGRTTASHVVTFDADGQYLVADAAAMVELAVASEVDIVLGSRNLGSTEGQPVARRVLMAAALRFSRSITGIRLTDTHNGLRVLNRRAAASMNLRQHGMAHASEIESRIVGASLSWREHPVTMRYSDYSRGKGQSNLNALNILYDLAAERLGATA</sequence>
<evidence type="ECO:0000259" key="2">
    <source>
        <dbReference type="Pfam" id="PF00535"/>
    </source>
</evidence>
<accession>A0A0A1DID7</accession>
<dbReference type="GO" id="GO:0004582">
    <property type="term" value="F:dolichyl-phosphate beta-D-mannosyltransferase activity"/>
    <property type="evidence" value="ECO:0007669"/>
    <property type="project" value="UniProtKB-EC"/>
</dbReference>
<comment type="similarity">
    <text evidence="1">Belongs to the glycosyltransferase 2 family.</text>
</comment>
<reference evidence="3 5" key="1">
    <citation type="journal article" date="2015" name="Genome Announc.">
        <title>Complete Genome Sequence of Steroid-Transforming Nocardioides simplex VKM Ac-2033D.</title>
        <authorList>
            <person name="Shtratnikova V.Y."/>
            <person name="Schelkunov M.I."/>
            <person name="Pekov Y.A."/>
            <person name="Fokina V.V."/>
            <person name="Logacheva M.D."/>
            <person name="Sokolov S.L."/>
            <person name="Bragin E.Y."/>
            <person name="Ashapkin V.V."/>
            <person name="Donova M.V."/>
        </authorList>
    </citation>
    <scope>NUCLEOTIDE SEQUENCE [LARGE SCALE GENOMIC DNA]</scope>
    <source>
        <strain evidence="3 5">VKM Ac-2033D</strain>
    </source>
</reference>
<dbReference type="HOGENOM" id="CLU_033536_7_4_11"/>
<dbReference type="STRING" id="2045.KR76_10955"/>
<evidence type="ECO:0000313" key="5">
    <source>
        <dbReference type="Proteomes" id="UP000030300"/>
    </source>
</evidence>
<evidence type="ECO:0000313" key="6">
    <source>
        <dbReference type="Proteomes" id="UP000449906"/>
    </source>
</evidence>
<keyword evidence="3" id="KW-0808">Transferase</keyword>
<dbReference type="RefSeq" id="WP_038678246.1">
    <property type="nucleotide sequence ID" value="NZ_BJMC01000008.1"/>
</dbReference>
<keyword evidence="3" id="KW-0328">Glycosyltransferase</keyword>
<dbReference type="AlphaFoldDB" id="A0A0A1DID7"/>
<dbReference type="KEGG" id="psim:KR76_10955"/>
<dbReference type="eggNOG" id="COG1215">
    <property type="taxonomic scope" value="Bacteria"/>
</dbReference>
<evidence type="ECO:0000256" key="1">
    <source>
        <dbReference type="ARBA" id="ARBA00006739"/>
    </source>
</evidence>
<dbReference type="Proteomes" id="UP000030300">
    <property type="component" value="Chromosome"/>
</dbReference>
<dbReference type="Pfam" id="PF00535">
    <property type="entry name" value="Glycos_transf_2"/>
    <property type="match status" value="1"/>
</dbReference>
<dbReference type="InterPro" id="IPR050256">
    <property type="entry name" value="Glycosyltransferase_2"/>
</dbReference>
<evidence type="ECO:0000313" key="3">
    <source>
        <dbReference type="EMBL" id="AIY17141.1"/>
    </source>
</evidence>
<dbReference type="OrthoDB" id="9810303at2"/>
<dbReference type="Proteomes" id="UP000449906">
    <property type="component" value="Unassembled WGS sequence"/>
</dbReference>
<keyword evidence="5" id="KW-1185">Reference proteome</keyword>
<dbReference type="Gene3D" id="3.90.550.10">
    <property type="entry name" value="Spore Coat Polysaccharide Biosynthesis Protein SpsA, Chain A"/>
    <property type="match status" value="1"/>
</dbReference>
<reference evidence="4 6" key="2">
    <citation type="submission" date="2019-09" db="EMBL/GenBank/DDBJ databases">
        <title>Pimelobacter sp. isolated from Paulinella.</title>
        <authorList>
            <person name="Jeong S.E."/>
        </authorList>
    </citation>
    <scope>NUCLEOTIDE SEQUENCE [LARGE SCALE GENOMIC DNA]</scope>
    <source>
        <strain evidence="4 6">Pch-N</strain>
    </source>
</reference>
<dbReference type="EMBL" id="WBVM01000002">
    <property type="protein sequence ID" value="KAB2808791.1"/>
    <property type="molecule type" value="Genomic_DNA"/>
</dbReference>
<dbReference type="GeneID" id="96609408"/>